<dbReference type="InterPro" id="IPR011033">
    <property type="entry name" value="PRC_barrel-like_sf"/>
</dbReference>
<dbReference type="PANTHER" id="PTHR36505">
    <property type="entry name" value="BLR1072 PROTEIN"/>
    <property type="match status" value="1"/>
</dbReference>
<proteinExistence type="predicted"/>
<evidence type="ECO:0000259" key="2">
    <source>
        <dbReference type="Pfam" id="PF05239"/>
    </source>
</evidence>
<accession>A0A0F9QBF0</accession>
<comment type="caution">
    <text evidence="3">The sequence shown here is derived from an EMBL/GenBank/DDBJ whole genome shotgun (WGS) entry which is preliminary data.</text>
</comment>
<reference evidence="3" key="1">
    <citation type="journal article" date="2015" name="Nature">
        <title>Complex archaea that bridge the gap between prokaryotes and eukaryotes.</title>
        <authorList>
            <person name="Spang A."/>
            <person name="Saw J.H."/>
            <person name="Jorgensen S.L."/>
            <person name="Zaremba-Niedzwiedzka K."/>
            <person name="Martijn J."/>
            <person name="Lind A.E."/>
            <person name="van Eijk R."/>
            <person name="Schleper C."/>
            <person name="Guy L."/>
            <person name="Ettema T.J."/>
        </authorList>
    </citation>
    <scope>NUCLEOTIDE SEQUENCE</scope>
</reference>
<evidence type="ECO:0000256" key="1">
    <source>
        <dbReference type="SAM" id="MobiDB-lite"/>
    </source>
</evidence>
<name>A0A0F9QBF0_9ZZZZ</name>
<feature type="domain" description="PRC-barrel" evidence="2">
    <location>
        <begin position="38"/>
        <end position="121"/>
    </location>
</feature>
<dbReference type="InterPro" id="IPR027275">
    <property type="entry name" value="PRC-brl_dom"/>
</dbReference>
<dbReference type="PANTHER" id="PTHR36505:SF1">
    <property type="entry name" value="BLR1072 PROTEIN"/>
    <property type="match status" value="1"/>
</dbReference>
<dbReference type="SUPFAM" id="SSF50346">
    <property type="entry name" value="PRC-barrel domain"/>
    <property type="match status" value="2"/>
</dbReference>
<organism evidence="3">
    <name type="scientific">marine sediment metagenome</name>
    <dbReference type="NCBI Taxonomy" id="412755"/>
    <lineage>
        <taxon>unclassified sequences</taxon>
        <taxon>metagenomes</taxon>
        <taxon>ecological metagenomes</taxon>
    </lineage>
</organism>
<protein>
    <recommendedName>
        <fullName evidence="2">PRC-barrel domain-containing protein</fullName>
    </recommendedName>
</protein>
<gene>
    <name evidence="3" type="ORF">LCGC14_0724530</name>
</gene>
<sequence length="332" mass="35232">MMKRFLSTTAILISLSGAAYAESHTTAGFGTVAAASTDFFASDLIGMRVYNSEAQIDTNATIAADGQKNWDDIGEINDIIVGADGNVKAVILGIGGFLGMGERDVSVSMDAIKVVRQEGDSNDRFLVVNTTKQALEQAPEFDRKTLDVNANAVGSTDLTQATKTENAGSMKTNMDNNASMDNNHAKTSMNEQAKSTMADGTVPAKDAQADQSNVNKPVSDRPMLTPPAVKREGYANADVNNVNKLTADDLEGATVYGANDENVGEIDSLIMGDNGQVSQVVINVGGFLGLGEKPVAVTWDELQIMQSANGDDFRIYIDSNKDALKAQPEYQG</sequence>
<dbReference type="AlphaFoldDB" id="A0A0F9QBF0"/>
<feature type="domain" description="PRC-barrel" evidence="2">
    <location>
        <begin position="246"/>
        <end position="323"/>
    </location>
</feature>
<dbReference type="Pfam" id="PF05239">
    <property type="entry name" value="PRC"/>
    <property type="match status" value="2"/>
</dbReference>
<dbReference type="EMBL" id="LAZR01001655">
    <property type="protein sequence ID" value="KKN41305.1"/>
    <property type="molecule type" value="Genomic_DNA"/>
</dbReference>
<dbReference type="Gene3D" id="2.30.30.240">
    <property type="entry name" value="PRC-barrel domain"/>
    <property type="match status" value="2"/>
</dbReference>
<evidence type="ECO:0000313" key="3">
    <source>
        <dbReference type="EMBL" id="KKN41305.1"/>
    </source>
</evidence>
<feature type="region of interest" description="Disordered" evidence="1">
    <location>
        <begin position="193"/>
        <end position="228"/>
    </location>
</feature>